<reference evidence="2 3" key="1">
    <citation type="submission" date="2020-04" db="EMBL/GenBank/DDBJ databases">
        <title>Description of novel Gluconacetobacter.</title>
        <authorList>
            <person name="Sombolestani A."/>
        </authorList>
    </citation>
    <scope>NUCLEOTIDE SEQUENCE [LARGE SCALE GENOMIC DNA]</scope>
    <source>
        <strain evidence="2 3">LMG 19747</strain>
    </source>
</reference>
<evidence type="ECO:0000313" key="3">
    <source>
        <dbReference type="Proteomes" id="UP000589085"/>
    </source>
</evidence>
<dbReference type="Proteomes" id="UP000589085">
    <property type="component" value="Unassembled WGS sequence"/>
</dbReference>
<evidence type="ECO:0000256" key="1">
    <source>
        <dbReference type="SAM" id="MobiDB-lite"/>
    </source>
</evidence>
<protein>
    <submittedName>
        <fullName evidence="2">Uncharacterized protein</fullName>
    </submittedName>
</protein>
<dbReference type="EMBL" id="JABEQJ010000060">
    <property type="protein sequence ID" value="MBB2162820.1"/>
    <property type="molecule type" value="Genomic_DNA"/>
</dbReference>
<accession>A0A7W4IH96</accession>
<sequence length="193" mass="21031">MGKKVLAVLTGKSEATIRAVGGSGDWAIRPSSVRDLEYVVCVRHANPPYDPGPGARPEQHGEAFLVGKVVDLKFSYHHNGRDRFVVMCSEMASVSGVKDFWDGSRVPTRYMDEDEARRRGIDFDELDFKPITHEEGQDDLEGEGGSSIPTSATARHEVASSVGVMPLTILAAKKGLAANFHVPIEDIEIIIRG</sequence>
<gene>
    <name evidence="2" type="ORF">HLH48_22280</name>
</gene>
<dbReference type="RefSeq" id="WP_182999634.1">
    <property type="nucleotide sequence ID" value="NZ_JABEQJ010000060.1"/>
</dbReference>
<dbReference type="AlphaFoldDB" id="A0A7W4IH96"/>
<organism evidence="2 3">
    <name type="scientific">Gluconacetobacter sacchari</name>
    <dbReference type="NCBI Taxonomy" id="92759"/>
    <lineage>
        <taxon>Bacteria</taxon>
        <taxon>Pseudomonadati</taxon>
        <taxon>Pseudomonadota</taxon>
        <taxon>Alphaproteobacteria</taxon>
        <taxon>Acetobacterales</taxon>
        <taxon>Acetobacteraceae</taxon>
        <taxon>Gluconacetobacter</taxon>
    </lineage>
</organism>
<name>A0A7W4IH96_9PROT</name>
<evidence type="ECO:0000313" key="2">
    <source>
        <dbReference type="EMBL" id="MBB2162820.1"/>
    </source>
</evidence>
<proteinExistence type="predicted"/>
<feature type="region of interest" description="Disordered" evidence="1">
    <location>
        <begin position="133"/>
        <end position="154"/>
    </location>
</feature>
<comment type="caution">
    <text evidence="2">The sequence shown here is derived from an EMBL/GenBank/DDBJ whole genome shotgun (WGS) entry which is preliminary data.</text>
</comment>